<comment type="caution">
    <text evidence="5">The sequence shown here is derived from an EMBL/GenBank/DDBJ whole genome shotgun (WGS) entry which is preliminary data.</text>
</comment>
<keyword evidence="1" id="KW-0067">ATP-binding</keyword>
<keyword evidence="1" id="KW-0749">Sporulation</keyword>
<evidence type="ECO:0000259" key="4">
    <source>
        <dbReference type="Pfam" id="PF20439"/>
    </source>
</evidence>
<dbReference type="SUPFAM" id="SSF52540">
    <property type="entry name" value="P-loop containing nucleoside triphosphate hydrolases"/>
    <property type="match status" value="1"/>
</dbReference>
<dbReference type="InterPro" id="IPR027417">
    <property type="entry name" value="P-loop_NTPase"/>
</dbReference>
<evidence type="ECO:0000313" key="6">
    <source>
        <dbReference type="Proteomes" id="UP000824238"/>
    </source>
</evidence>
<dbReference type="InterPro" id="IPR046840">
    <property type="entry name" value="SpoIVA_C"/>
</dbReference>
<accession>A0A9D1DK21</accession>
<dbReference type="Pfam" id="PF20438">
    <property type="entry name" value="SpoIVA_middle"/>
    <property type="match status" value="1"/>
</dbReference>
<comment type="subcellular location">
    <subcellularLocation>
        <location evidence="1">Cytoplasm</location>
    </subcellularLocation>
</comment>
<gene>
    <name evidence="5" type="primary">spoIVA</name>
    <name evidence="5" type="ORF">IAD36_01285</name>
</gene>
<feature type="domain" description="Sporulation stage IV protein A C-terminal" evidence="4">
    <location>
        <begin position="418"/>
        <end position="492"/>
    </location>
</feature>
<dbReference type="NCBIfam" id="TIGR02836">
    <property type="entry name" value="spore_IV_A"/>
    <property type="match status" value="1"/>
</dbReference>
<feature type="domain" description="Stage IV sporulation protein A middle" evidence="3">
    <location>
        <begin position="238"/>
        <end position="416"/>
    </location>
</feature>
<dbReference type="EMBL" id="DVHH01000031">
    <property type="protein sequence ID" value="HIR54223.1"/>
    <property type="molecule type" value="Genomic_DNA"/>
</dbReference>
<evidence type="ECO:0000259" key="2">
    <source>
        <dbReference type="Pfam" id="PF09547"/>
    </source>
</evidence>
<evidence type="ECO:0000259" key="3">
    <source>
        <dbReference type="Pfam" id="PF20438"/>
    </source>
</evidence>
<dbReference type="Pfam" id="PF09547">
    <property type="entry name" value="SpoIVA_ATPase"/>
    <property type="match status" value="1"/>
</dbReference>
<evidence type="ECO:0000313" key="5">
    <source>
        <dbReference type="EMBL" id="HIR54223.1"/>
    </source>
</evidence>
<keyword evidence="1" id="KW-0547">Nucleotide-binding</keyword>
<dbReference type="AlphaFoldDB" id="A0A9D1DK21"/>
<organism evidence="5 6">
    <name type="scientific">Candidatus Scatomorpha intestinigallinarum</name>
    <dbReference type="NCBI Taxonomy" id="2840923"/>
    <lineage>
        <taxon>Bacteria</taxon>
        <taxon>Bacillati</taxon>
        <taxon>Bacillota</taxon>
        <taxon>Clostridia</taxon>
        <taxon>Eubacteriales</taxon>
        <taxon>Candidatus Scatomorpha</taxon>
    </lineage>
</organism>
<dbReference type="InterPro" id="IPR014201">
    <property type="entry name" value="Spore_IV_A"/>
</dbReference>
<reference evidence="5" key="2">
    <citation type="journal article" date="2021" name="PeerJ">
        <title>Extensive microbial diversity within the chicken gut microbiome revealed by metagenomics and culture.</title>
        <authorList>
            <person name="Gilroy R."/>
            <person name="Ravi A."/>
            <person name="Getino M."/>
            <person name="Pursley I."/>
            <person name="Horton D.L."/>
            <person name="Alikhan N.F."/>
            <person name="Baker D."/>
            <person name="Gharbi K."/>
            <person name="Hall N."/>
            <person name="Watson M."/>
            <person name="Adriaenssens E.M."/>
            <person name="Foster-Nyarko E."/>
            <person name="Jarju S."/>
            <person name="Secka A."/>
            <person name="Antonio M."/>
            <person name="Oren A."/>
            <person name="Chaudhuri R.R."/>
            <person name="La Ragione R."/>
            <person name="Hildebrand F."/>
            <person name="Pallen M.J."/>
        </authorList>
    </citation>
    <scope>NUCLEOTIDE SEQUENCE</scope>
    <source>
        <strain evidence="5">ChiGjej3B3-7149</strain>
    </source>
</reference>
<dbReference type="InterPro" id="IPR046842">
    <property type="entry name" value="SpoIVA_ATPase"/>
</dbReference>
<dbReference type="Pfam" id="PF20439">
    <property type="entry name" value="SpoIVA_C"/>
    <property type="match status" value="1"/>
</dbReference>
<sequence length="492" mass="53787">MTNTSIYQDMAQRTGGDIYLGLVGPVRTGKSTFIRRFMETLVIPNIEDVYARERAKDELPQSGSGRTIMTAEPKFVPEDAVNVTLDGGVSFSVRLVDCVGYMVDGASGQFEDGAERMVATPWFDEEVSMSRAAEEGTRRVIAEHSTIGVVMTTDGSICGIPREGYVPAEERVVAELKAIGKPFVLVLNSANPDSDAAQALRAELADKYGVTCVCVNCLDLTGEDIDDILRFALYEFPIAELGIYLPSWLDALSADAPLKAGIFEGIAEAVQHMSRVRDAFGIMDALGEREDVSAAGVKKVDMGSGKVMAELELPRSLYYDTISEQSGFEIHDDGDLMTLLTHIKDIKADYDHVSEALRDVREKGYGVVMPLPDELKLEEPQIVRSGGRYSVRLKASAPSIHMMMTNIETEVTPALGGEKASEEIMGFLLQGFDGDVSRIWESNIFGKSLYDIAEEGLEAKIKRMPPSVQNKLRNTMQRIVNEGSGGLICIIL</sequence>
<comment type="catalytic activity">
    <reaction evidence="1">
        <text>ATP + H2O = ADP + phosphate + H(+)</text>
        <dbReference type="Rhea" id="RHEA:13065"/>
        <dbReference type="ChEBI" id="CHEBI:15377"/>
        <dbReference type="ChEBI" id="CHEBI:15378"/>
        <dbReference type="ChEBI" id="CHEBI:30616"/>
        <dbReference type="ChEBI" id="CHEBI:43474"/>
        <dbReference type="ChEBI" id="CHEBI:456216"/>
    </reaction>
</comment>
<name>A0A9D1DK21_9FIRM</name>
<dbReference type="GO" id="GO:0016887">
    <property type="term" value="F:ATP hydrolysis activity"/>
    <property type="evidence" value="ECO:0007669"/>
    <property type="project" value="InterPro"/>
</dbReference>
<dbReference type="GO" id="GO:0030435">
    <property type="term" value="P:sporulation resulting in formation of a cellular spore"/>
    <property type="evidence" value="ECO:0007669"/>
    <property type="project" value="UniProtKB-KW"/>
</dbReference>
<comment type="function">
    <text evidence="1">ATPase. Has a role at an early stage in the morphogenesis of the spore coat.</text>
</comment>
<dbReference type="GO" id="GO:0005524">
    <property type="term" value="F:ATP binding"/>
    <property type="evidence" value="ECO:0007669"/>
    <property type="project" value="UniProtKB-KW"/>
</dbReference>
<keyword evidence="1" id="KW-0963">Cytoplasm</keyword>
<dbReference type="PIRSF" id="PIRSF007466">
    <property type="entry name" value="SpoIVA"/>
    <property type="match status" value="1"/>
</dbReference>
<evidence type="ECO:0000256" key="1">
    <source>
        <dbReference type="PIRNR" id="PIRNR007466"/>
    </source>
</evidence>
<keyword evidence="1" id="KW-0378">Hydrolase</keyword>
<feature type="domain" description="Stage IV sporulation protein A ATPase" evidence="2">
    <location>
        <begin position="1"/>
        <end position="237"/>
    </location>
</feature>
<dbReference type="InterPro" id="IPR046841">
    <property type="entry name" value="SpoIVA_middle"/>
</dbReference>
<proteinExistence type="predicted"/>
<dbReference type="Proteomes" id="UP000824238">
    <property type="component" value="Unassembled WGS sequence"/>
</dbReference>
<dbReference type="GO" id="GO:0005737">
    <property type="term" value="C:cytoplasm"/>
    <property type="evidence" value="ECO:0007669"/>
    <property type="project" value="UniProtKB-SubCell"/>
</dbReference>
<reference evidence="5" key="1">
    <citation type="submission" date="2020-10" db="EMBL/GenBank/DDBJ databases">
        <authorList>
            <person name="Gilroy R."/>
        </authorList>
    </citation>
    <scope>NUCLEOTIDE SEQUENCE</scope>
    <source>
        <strain evidence="5">ChiGjej3B3-7149</strain>
    </source>
</reference>
<dbReference type="EC" id="3.6.1.-" evidence="1"/>
<protein>
    <recommendedName>
        <fullName evidence="1">Stage IV sporulation protein A</fullName>
        <ecNumber evidence="1">3.6.1.-</ecNumber>
    </recommendedName>
    <alternativeName>
        <fullName evidence="1">Coat morphogenetic protein SpoIVA</fullName>
    </alternativeName>
</protein>
<dbReference type="Gene3D" id="3.40.50.300">
    <property type="entry name" value="P-loop containing nucleotide triphosphate hydrolases"/>
    <property type="match status" value="1"/>
</dbReference>